<evidence type="ECO:0000313" key="2">
    <source>
        <dbReference type="Proteomes" id="UP000800200"/>
    </source>
</evidence>
<dbReference type="OrthoDB" id="3784347at2759"/>
<dbReference type="EMBL" id="ML994637">
    <property type="protein sequence ID" value="KAF2184557.1"/>
    <property type="molecule type" value="Genomic_DNA"/>
</dbReference>
<protein>
    <submittedName>
        <fullName evidence="1">Uncharacterized protein</fullName>
    </submittedName>
</protein>
<keyword evidence="2" id="KW-1185">Reference proteome</keyword>
<accession>A0A6A6DY15</accession>
<organism evidence="1 2">
    <name type="scientific">Zopfia rhizophila CBS 207.26</name>
    <dbReference type="NCBI Taxonomy" id="1314779"/>
    <lineage>
        <taxon>Eukaryota</taxon>
        <taxon>Fungi</taxon>
        <taxon>Dikarya</taxon>
        <taxon>Ascomycota</taxon>
        <taxon>Pezizomycotina</taxon>
        <taxon>Dothideomycetes</taxon>
        <taxon>Dothideomycetes incertae sedis</taxon>
        <taxon>Zopfiaceae</taxon>
        <taxon>Zopfia</taxon>
    </lineage>
</organism>
<gene>
    <name evidence="1" type="ORF">K469DRAFT_579210</name>
</gene>
<sequence length="80" mass="9332">ESDGKLSGSKKSVVDDERDFFKITEINFTLYYQPLIPCVNRLRRKVFPGGGRWRDPNPKLYLEMKEILRAAQDDLKELEG</sequence>
<proteinExistence type="predicted"/>
<evidence type="ECO:0000313" key="1">
    <source>
        <dbReference type="EMBL" id="KAF2184557.1"/>
    </source>
</evidence>
<feature type="non-terminal residue" evidence="1">
    <location>
        <position position="1"/>
    </location>
</feature>
<name>A0A6A6DY15_9PEZI</name>
<dbReference type="AlphaFoldDB" id="A0A6A6DY15"/>
<dbReference type="Proteomes" id="UP000800200">
    <property type="component" value="Unassembled WGS sequence"/>
</dbReference>
<reference evidence="1" key="1">
    <citation type="journal article" date="2020" name="Stud. Mycol.">
        <title>101 Dothideomycetes genomes: a test case for predicting lifestyles and emergence of pathogens.</title>
        <authorList>
            <person name="Haridas S."/>
            <person name="Albert R."/>
            <person name="Binder M."/>
            <person name="Bloem J."/>
            <person name="Labutti K."/>
            <person name="Salamov A."/>
            <person name="Andreopoulos B."/>
            <person name="Baker S."/>
            <person name="Barry K."/>
            <person name="Bills G."/>
            <person name="Bluhm B."/>
            <person name="Cannon C."/>
            <person name="Castanera R."/>
            <person name="Culley D."/>
            <person name="Daum C."/>
            <person name="Ezra D."/>
            <person name="Gonzalez J."/>
            <person name="Henrissat B."/>
            <person name="Kuo A."/>
            <person name="Liang C."/>
            <person name="Lipzen A."/>
            <person name="Lutzoni F."/>
            <person name="Magnuson J."/>
            <person name="Mondo S."/>
            <person name="Nolan M."/>
            <person name="Ohm R."/>
            <person name="Pangilinan J."/>
            <person name="Park H.-J."/>
            <person name="Ramirez L."/>
            <person name="Alfaro M."/>
            <person name="Sun H."/>
            <person name="Tritt A."/>
            <person name="Yoshinaga Y."/>
            <person name="Zwiers L.-H."/>
            <person name="Turgeon B."/>
            <person name="Goodwin S."/>
            <person name="Spatafora J."/>
            <person name="Crous P."/>
            <person name="Grigoriev I."/>
        </authorList>
    </citation>
    <scope>NUCLEOTIDE SEQUENCE</scope>
    <source>
        <strain evidence="1">CBS 207.26</strain>
    </source>
</reference>